<organism evidence="2 3">
    <name type="scientific">Trichocoleus desertorum GB2-A4</name>
    <dbReference type="NCBI Taxonomy" id="2933944"/>
    <lineage>
        <taxon>Bacteria</taxon>
        <taxon>Bacillati</taxon>
        <taxon>Cyanobacteriota</taxon>
        <taxon>Cyanophyceae</taxon>
        <taxon>Leptolyngbyales</taxon>
        <taxon>Trichocoleusaceae</taxon>
        <taxon>Trichocoleus</taxon>
    </lineage>
</organism>
<evidence type="ECO:0000259" key="1">
    <source>
        <dbReference type="Pfam" id="PF12697"/>
    </source>
</evidence>
<comment type="caution">
    <text evidence="2">The sequence shown here is derived from an EMBL/GenBank/DDBJ whole genome shotgun (WGS) entry which is preliminary data.</text>
</comment>
<evidence type="ECO:0000313" key="2">
    <source>
        <dbReference type="EMBL" id="MEP0816477.1"/>
    </source>
</evidence>
<evidence type="ECO:0000313" key="3">
    <source>
        <dbReference type="Proteomes" id="UP001464891"/>
    </source>
</evidence>
<dbReference type="Pfam" id="PF12697">
    <property type="entry name" value="Abhydrolase_6"/>
    <property type="match status" value="1"/>
</dbReference>
<dbReference type="InterPro" id="IPR000073">
    <property type="entry name" value="AB_hydrolase_1"/>
</dbReference>
<dbReference type="RefSeq" id="WP_190433859.1">
    <property type="nucleotide sequence ID" value="NZ_JAMPKM010000002.1"/>
</dbReference>
<proteinExistence type="predicted"/>
<dbReference type="InterPro" id="IPR029058">
    <property type="entry name" value="AB_hydrolase_fold"/>
</dbReference>
<name>A0ABV0J3X0_9CYAN</name>
<accession>A0ABV0J3X0</accession>
<feature type="domain" description="AB hydrolase-1" evidence="1">
    <location>
        <begin position="44"/>
        <end position="277"/>
    </location>
</feature>
<keyword evidence="2" id="KW-0378">Hydrolase</keyword>
<dbReference type="SUPFAM" id="SSF53474">
    <property type="entry name" value="alpha/beta-Hydrolases"/>
    <property type="match status" value="1"/>
</dbReference>
<dbReference type="Proteomes" id="UP001464891">
    <property type="component" value="Unassembled WGS sequence"/>
</dbReference>
<sequence>MQSQTSAPGNQTVSPTQFYTWKGYRCAYEVQTPPDASTGTGTPLLLIHPIGVGLSRHFWQRFGREWYQAEHRNPIYNPDLLGCGNSDMPHVTYTPEDWAEQLQYFLQTVVQKPVIVVVQGALFPVAIALTQLQKETNLIRGLVLSGPPAWPVMTKASKPWQRRLSWNLFDSPLGAAFYRYARRPQFLRSFSTKQLFDRAEAVDQEWVDMLVQGAQDPASRHAVFAFLAGFWRQNYEQAIASIQQPTLVVVGETASSISRSGKQETPEQRIADYLAHLPQGRSLKMTGRNVMPYETTTEFVQAIAPFVQELSQ</sequence>
<gene>
    <name evidence="2" type="ORF">NC998_05135</name>
</gene>
<dbReference type="GO" id="GO:0016787">
    <property type="term" value="F:hydrolase activity"/>
    <property type="evidence" value="ECO:0007669"/>
    <property type="project" value="UniProtKB-KW"/>
</dbReference>
<protein>
    <submittedName>
        <fullName evidence="2">Alpha/beta hydrolase</fullName>
    </submittedName>
</protein>
<dbReference type="EMBL" id="JAMPKM010000002">
    <property type="protein sequence ID" value="MEP0816477.1"/>
    <property type="molecule type" value="Genomic_DNA"/>
</dbReference>
<keyword evidence="3" id="KW-1185">Reference proteome</keyword>
<dbReference type="PANTHER" id="PTHR46438:SF2">
    <property type="entry name" value="ALPHA_BETA-HYDROLASES SUPERFAMILY PROTEIN"/>
    <property type="match status" value="1"/>
</dbReference>
<dbReference type="PANTHER" id="PTHR46438">
    <property type="entry name" value="ALPHA/BETA-HYDROLASES SUPERFAMILY PROTEIN"/>
    <property type="match status" value="1"/>
</dbReference>
<reference evidence="2 3" key="1">
    <citation type="submission" date="2022-04" db="EMBL/GenBank/DDBJ databases">
        <title>Positive selection, recombination, and allopatry shape intraspecific diversity of widespread and dominant cyanobacteria.</title>
        <authorList>
            <person name="Wei J."/>
            <person name="Shu W."/>
            <person name="Hu C."/>
        </authorList>
    </citation>
    <scope>NUCLEOTIDE SEQUENCE [LARGE SCALE GENOMIC DNA]</scope>
    <source>
        <strain evidence="2 3">GB2-A4</strain>
    </source>
</reference>
<dbReference type="Gene3D" id="3.40.50.1820">
    <property type="entry name" value="alpha/beta hydrolase"/>
    <property type="match status" value="1"/>
</dbReference>